<keyword evidence="1" id="KW-0732">Signal</keyword>
<dbReference type="PANTHER" id="PTHR32060">
    <property type="entry name" value="TAIL-SPECIFIC PROTEASE"/>
    <property type="match status" value="1"/>
</dbReference>
<protein>
    <submittedName>
        <fullName evidence="3">Putative CtpA-like serine protease</fullName>
        <ecNumber evidence="3">3.4.21.-</ecNumber>
    </submittedName>
</protein>
<dbReference type="InterPro" id="IPR028204">
    <property type="entry name" value="Tricorn_C1"/>
</dbReference>
<evidence type="ECO:0000313" key="4">
    <source>
        <dbReference type="Proteomes" id="UP000266178"/>
    </source>
</evidence>
<dbReference type="GO" id="GO:0004175">
    <property type="term" value="F:endopeptidase activity"/>
    <property type="evidence" value="ECO:0007669"/>
    <property type="project" value="TreeGrafter"/>
</dbReference>
<feature type="chain" id="PRO_5030071918" evidence="1">
    <location>
        <begin position="20"/>
        <end position="334"/>
    </location>
</feature>
<dbReference type="EMBL" id="QWLB01000003">
    <property type="protein sequence ID" value="RIH93683.1"/>
    <property type="molecule type" value="Genomic_DNA"/>
</dbReference>
<accession>A0A399FBY8</accession>
<dbReference type="Pfam" id="PF14684">
    <property type="entry name" value="Tricorn_C1"/>
    <property type="match status" value="1"/>
</dbReference>
<dbReference type="GO" id="GO:0030288">
    <property type="term" value="C:outer membrane-bounded periplasmic space"/>
    <property type="evidence" value="ECO:0007669"/>
    <property type="project" value="TreeGrafter"/>
</dbReference>
<dbReference type="Gene3D" id="3.30.750.44">
    <property type="match status" value="2"/>
</dbReference>
<dbReference type="CDD" id="cd07562">
    <property type="entry name" value="Peptidase_S41_TRI"/>
    <property type="match status" value="1"/>
</dbReference>
<dbReference type="GO" id="GO:0006508">
    <property type="term" value="P:proteolysis"/>
    <property type="evidence" value="ECO:0007669"/>
    <property type="project" value="UniProtKB-KW"/>
</dbReference>
<comment type="caution">
    <text evidence="3">The sequence shown here is derived from an EMBL/GenBank/DDBJ whole genome shotgun (WGS) entry which is preliminary data.</text>
</comment>
<keyword evidence="3" id="KW-0645">Protease</keyword>
<name>A0A399FBY8_9DEIN</name>
<evidence type="ECO:0000313" key="3">
    <source>
        <dbReference type="EMBL" id="RIH93683.1"/>
    </source>
</evidence>
<proteinExistence type="predicted"/>
<dbReference type="SMART" id="SM00245">
    <property type="entry name" value="TSPc"/>
    <property type="match status" value="1"/>
</dbReference>
<dbReference type="Proteomes" id="UP000266178">
    <property type="component" value="Unassembled WGS sequence"/>
</dbReference>
<dbReference type="InterPro" id="IPR005151">
    <property type="entry name" value="Tail-specific_protease"/>
</dbReference>
<gene>
    <name evidence="3" type="ORF">Mgrana_00266</name>
</gene>
<evidence type="ECO:0000259" key="2">
    <source>
        <dbReference type="SMART" id="SM00245"/>
    </source>
</evidence>
<dbReference type="EC" id="3.4.21.-" evidence="3"/>
<dbReference type="Pfam" id="PF03572">
    <property type="entry name" value="Peptidase_S41"/>
    <property type="match status" value="1"/>
</dbReference>
<dbReference type="GO" id="GO:0008236">
    <property type="term" value="F:serine-type peptidase activity"/>
    <property type="evidence" value="ECO:0007669"/>
    <property type="project" value="InterPro"/>
</dbReference>
<dbReference type="GO" id="GO:0007165">
    <property type="term" value="P:signal transduction"/>
    <property type="evidence" value="ECO:0007669"/>
    <property type="project" value="TreeGrafter"/>
</dbReference>
<dbReference type="AlphaFoldDB" id="A0A399FBY8"/>
<evidence type="ECO:0000256" key="1">
    <source>
        <dbReference type="SAM" id="SignalP"/>
    </source>
</evidence>
<keyword evidence="4" id="KW-1185">Reference proteome</keyword>
<dbReference type="OrthoDB" id="9758793at2"/>
<dbReference type="InterPro" id="IPR029045">
    <property type="entry name" value="ClpP/crotonase-like_dom_sf"/>
</dbReference>
<feature type="signal peptide" evidence="1">
    <location>
        <begin position="1"/>
        <end position="19"/>
    </location>
</feature>
<feature type="domain" description="Tail specific protease" evidence="2">
    <location>
        <begin position="84"/>
        <end position="317"/>
    </location>
</feature>
<reference evidence="3 4" key="1">
    <citation type="submission" date="2018-08" db="EMBL/GenBank/DDBJ databases">
        <title>Meiothermus granaticius genome AF-68 sequencing project.</title>
        <authorList>
            <person name="Da Costa M.S."/>
            <person name="Albuquerque L."/>
            <person name="Raposo P."/>
            <person name="Froufe H.J.C."/>
            <person name="Barroso C.S."/>
            <person name="Egas C."/>
        </authorList>
    </citation>
    <scope>NUCLEOTIDE SEQUENCE [LARGE SCALE GENOMIC DNA]</scope>
    <source>
        <strain evidence="3 4">AF-68</strain>
    </source>
</reference>
<dbReference type="RefSeq" id="WP_119355804.1">
    <property type="nucleotide sequence ID" value="NZ_BJXM01000002.1"/>
</dbReference>
<dbReference type="SUPFAM" id="SSF52096">
    <property type="entry name" value="ClpP/crotonase"/>
    <property type="match status" value="1"/>
</dbReference>
<dbReference type="PANTHER" id="PTHR32060:SF30">
    <property type="entry name" value="CARBOXY-TERMINAL PROCESSING PROTEASE CTPA"/>
    <property type="match status" value="1"/>
</dbReference>
<dbReference type="Gene3D" id="3.90.226.10">
    <property type="entry name" value="2-enoyl-CoA Hydratase, Chain A, domain 1"/>
    <property type="match status" value="1"/>
</dbReference>
<keyword evidence="3" id="KW-0378">Hydrolase</keyword>
<sequence length="334" mass="36163">MRALVLWLGLLLGFAAAQASNPYALRFAQAWKLVEDRYYATDYNGHDWAAIGEEYRAQLARIRDWEALYALLDEMYGRLQDDHSRVLSPTLARMYLKGSECQALPFKDSDLSLPEIPPVPGEAAGQPLSASKPKKAAPKAYPAPQVSLRSGVVVFKLSNLIESEGVSALQNAVRRYDAKAKGYVLDLRGNPGGLVLRMAEAAGVFMTGVPWRLVSRGVFPVPLPTFPPPLAGRPQTTKPLVVLIDEKVNSAAEGLAGALKDAKRAYLIGVRTAGNTEALTPYCFPDGGVALVANGVLAPFSGPTWEGRGVEPDRLEPDPQKQLEAAIRYILKGP</sequence>
<organism evidence="3 4">
    <name type="scientific">Meiothermus granaticius NBRC 107808</name>
    <dbReference type="NCBI Taxonomy" id="1227551"/>
    <lineage>
        <taxon>Bacteria</taxon>
        <taxon>Thermotogati</taxon>
        <taxon>Deinococcota</taxon>
        <taxon>Deinococci</taxon>
        <taxon>Thermales</taxon>
        <taxon>Thermaceae</taxon>
        <taxon>Meiothermus</taxon>
    </lineage>
</organism>